<gene>
    <name evidence="1" type="ORF">LCGC14_0112680</name>
</gene>
<comment type="caution">
    <text evidence="1">The sequence shown here is derived from an EMBL/GenBank/DDBJ whole genome shotgun (WGS) entry which is preliminary data.</text>
</comment>
<reference evidence="1" key="1">
    <citation type="journal article" date="2015" name="Nature">
        <title>Complex archaea that bridge the gap between prokaryotes and eukaryotes.</title>
        <authorList>
            <person name="Spang A."/>
            <person name="Saw J.H."/>
            <person name="Jorgensen S.L."/>
            <person name="Zaremba-Niedzwiedzka K."/>
            <person name="Martijn J."/>
            <person name="Lind A.E."/>
            <person name="van Eijk R."/>
            <person name="Schleper C."/>
            <person name="Guy L."/>
            <person name="Ettema T.J."/>
        </authorList>
    </citation>
    <scope>NUCLEOTIDE SEQUENCE</scope>
</reference>
<name>A0A0F9VPR8_9ZZZZ</name>
<dbReference type="InterPro" id="IPR014942">
    <property type="entry name" value="AbiEii"/>
</dbReference>
<dbReference type="Gene3D" id="3.10.450.620">
    <property type="entry name" value="JHP933, nucleotidyltransferase-like core domain"/>
    <property type="match status" value="1"/>
</dbReference>
<sequence length="299" mass="34583">MQNFAKLVDLAITPGSEGLRPVIEKEILHYDILFALDRENLLGDLTFQGGTCLRLCYESPRFSEDLDFVGGFDFTQDRLMKIRECVMDHIGMRYGLEVDVKNPKQMSEEVTYWGLKTDRWQVAVTTNAGRADLPRQKIKLEVANVPAHTSTLRPVNRNYNFLPPSYQDLLVPSETKNEIMADKVVSLSACRHYIRYRDIWDLQFLKRSKAVLDPGLVETKIRDYQSDDFKTSLGEMRDDVRKIAMSDTFKNEMIRFIEPASRARTLDKPGFFEYLGDTVSEILSEAYDTLYEPVPEFDY</sequence>
<evidence type="ECO:0000313" key="1">
    <source>
        <dbReference type="EMBL" id="KKO01913.1"/>
    </source>
</evidence>
<protein>
    <recommendedName>
        <fullName evidence="2">Nucleotidyl transferase AbiEii/AbiGii toxin family protein</fullName>
    </recommendedName>
</protein>
<organism evidence="1">
    <name type="scientific">marine sediment metagenome</name>
    <dbReference type="NCBI Taxonomy" id="412755"/>
    <lineage>
        <taxon>unclassified sequences</taxon>
        <taxon>metagenomes</taxon>
        <taxon>ecological metagenomes</taxon>
    </lineage>
</organism>
<dbReference type="Pfam" id="PF08843">
    <property type="entry name" value="AbiEii"/>
    <property type="match status" value="1"/>
</dbReference>
<dbReference type="EMBL" id="LAZR01000033">
    <property type="protein sequence ID" value="KKO01913.1"/>
    <property type="molecule type" value="Genomic_DNA"/>
</dbReference>
<evidence type="ECO:0008006" key="2">
    <source>
        <dbReference type="Google" id="ProtNLM"/>
    </source>
</evidence>
<accession>A0A0F9VPR8</accession>
<dbReference type="AlphaFoldDB" id="A0A0F9VPR8"/>
<proteinExistence type="predicted"/>